<evidence type="ECO:0000256" key="1">
    <source>
        <dbReference type="ARBA" id="ARBA00003416"/>
    </source>
</evidence>
<dbReference type="STRING" id="656024.FsymDg_0827"/>
<evidence type="ECO:0000256" key="3">
    <source>
        <dbReference type="ARBA" id="ARBA00023054"/>
    </source>
</evidence>
<evidence type="ECO:0000256" key="2">
    <source>
        <dbReference type="ARBA" id="ARBA00009840"/>
    </source>
</evidence>
<organism evidence="5 6">
    <name type="scientific">Candidatus Protofrankia datiscae</name>
    <dbReference type="NCBI Taxonomy" id="2716812"/>
    <lineage>
        <taxon>Bacteria</taxon>
        <taxon>Bacillati</taxon>
        <taxon>Actinomycetota</taxon>
        <taxon>Actinomycetes</taxon>
        <taxon>Frankiales</taxon>
        <taxon>Frankiaceae</taxon>
        <taxon>Protofrankia</taxon>
    </lineage>
</organism>
<gene>
    <name evidence="5" type="ordered locus">FsymDg_0827</name>
</gene>
<reference evidence="5 6" key="1">
    <citation type="submission" date="2011-05" db="EMBL/GenBank/DDBJ databases">
        <title>Complete sequence of chromosome of Frankia symbiont of Datisca glomerata.</title>
        <authorList>
            <consortium name="US DOE Joint Genome Institute"/>
            <person name="Lucas S."/>
            <person name="Han J."/>
            <person name="Lapidus A."/>
            <person name="Cheng J.-F."/>
            <person name="Goodwin L."/>
            <person name="Pitluck S."/>
            <person name="Peters L."/>
            <person name="Mikhailova N."/>
            <person name="Chertkov O."/>
            <person name="Teshima H."/>
            <person name="Han C."/>
            <person name="Tapia R."/>
            <person name="Land M."/>
            <person name="Hauser L."/>
            <person name="Kyrpides N."/>
            <person name="Ivanova N."/>
            <person name="Pagani I."/>
            <person name="Berry A."/>
            <person name="Pawlowski K."/>
            <person name="Persson T."/>
            <person name="Vanden Heuvel B."/>
            <person name="Benson D."/>
            <person name="Woyke T."/>
        </authorList>
    </citation>
    <scope>NUCLEOTIDE SEQUENCE [LARGE SCALE GENOMIC DNA]</scope>
    <source>
        <strain evidence="6">4085684</strain>
    </source>
</reference>
<dbReference type="Proteomes" id="UP000001549">
    <property type="component" value="Chromosome"/>
</dbReference>
<dbReference type="PANTHER" id="PTHR30563">
    <property type="entry name" value="DNA RECOMBINATION PROTEIN RMUC"/>
    <property type="match status" value="1"/>
</dbReference>
<proteinExistence type="inferred from homology"/>
<dbReference type="InterPro" id="IPR003798">
    <property type="entry name" value="DNA_recombination_RmuC"/>
</dbReference>
<name>F8AWD8_9ACTN</name>
<keyword evidence="6" id="KW-1185">Reference proteome</keyword>
<keyword evidence="4" id="KW-0233">DNA recombination</keyword>
<dbReference type="EMBL" id="CP002801">
    <property type="protein sequence ID" value="AEH08339.1"/>
    <property type="molecule type" value="Genomic_DNA"/>
</dbReference>
<dbReference type="HOGENOM" id="CLU_1281632_0_0_11"/>
<dbReference type="eggNOG" id="COG1322">
    <property type="taxonomic scope" value="Bacteria"/>
</dbReference>
<evidence type="ECO:0000313" key="5">
    <source>
        <dbReference type="EMBL" id="AEH08339.1"/>
    </source>
</evidence>
<comment type="similarity">
    <text evidence="2">Belongs to the RmuC family.</text>
</comment>
<dbReference type="AlphaFoldDB" id="F8AWD8"/>
<comment type="function">
    <text evidence="1">Involved in DNA recombination.</text>
</comment>
<dbReference type="KEGG" id="fsy:FsymDg_0827"/>
<dbReference type="GO" id="GO:0006310">
    <property type="term" value="P:DNA recombination"/>
    <property type="evidence" value="ECO:0007669"/>
    <property type="project" value="UniProtKB-KW"/>
</dbReference>
<dbReference type="Pfam" id="PF02646">
    <property type="entry name" value="RmuC"/>
    <property type="match status" value="1"/>
</dbReference>
<protein>
    <submittedName>
        <fullName evidence="5">RmuC-domain protein</fullName>
    </submittedName>
</protein>
<evidence type="ECO:0000313" key="6">
    <source>
        <dbReference type="Proteomes" id="UP000001549"/>
    </source>
</evidence>
<evidence type="ECO:0000256" key="4">
    <source>
        <dbReference type="ARBA" id="ARBA00023172"/>
    </source>
</evidence>
<dbReference type="PANTHER" id="PTHR30563:SF0">
    <property type="entry name" value="DNA RECOMBINATION PROTEIN RMUC"/>
    <property type="match status" value="1"/>
</dbReference>
<sequence length="215" mass="23332">MVVHLAGGRNIIVDAKVPLLAFLEATEARDERLRDERLAAHARHLRAHVDALGAKAYWRHLATSPEFVVLFVPAEAFLAPALEKDPTLLEHAAAKKVVIATPTTLIAMLRTVAHAWTQEALTSRTREIFELGRDLYTRLGTLGEHVDRLGRSLSRTVTDFNTAVGSLESRVLVPARRLAAMEVVENVLATPSPVETGVRALSATELAGRADGTPG</sequence>
<keyword evidence="3" id="KW-0175">Coiled coil</keyword>
<accession>F8AWD8</accession>